<dbReference type="WBParaSite" id="L893_g26549.t1">
    <property type="protein sequence ID" value="L893_g26549.t1"/>
    <property type="gene ID" value="L893_g26549"/>
</dbReference>
<proteinExistence type="predicted"/>
<name>A0A1I7ZIK2_9BILA</name>
<accession>A0A1I7ZIK2</accession>
<protein>
    <submittedName>
        <fullName evidence="3">Velvet domain-containing protein</fullName>
    </submittedName>
</protein>
<sequence>MDPTVTFSSVRNINDCGRHAKEQVHRRRTVSTAGAPSPSLAAKEDDLGQRWSRKTQTVDKTRYPAETIPPVLQGEDAIIILNVATDVIDVHPIGNVAEIARDAIMWDTLCERAPGQQQYTVETFDSNQTDNDFRVSQPLLLLKQQYSVSRFLATRTTTVTP</sequence>
<evidence type="ECO:0000256" key="1">
    <source>
        <dbReference type="SAM" id="MobiDB-lite"/>
    </source>
</evidence>
<dbReference type="AlphaFoldDB" id="A0A1I7ZIK2"/>
<reference evidence="3" key="1">
    <citation type="submission" date="2016-11" db="UniProtKB">
        <authorList>
            <consortium name="WormBaseParasite"/>
        </authorList>
    </citation>
    <scope>IDENTIFICATION</scope>
</reference>
<evidence type="ECO:0000313" key="2">
    <source>
        <dbReference type="Proteomes" id="UP000095287"/>
    </source>
</evidence>
<organism evidence="2 3">
    <name type="scientific">Steinernema glaseri</name>
    <dbReference type="NCBI Taxonomy" id="37863"/>
    <lineage>
        <taxon>Eukaryota</taxon>
        <taxon>Metazoa</taxon>
        <taxon>Ecdysozoa</taxon>
        <taxon>Nematoda</taxon>
        <taxon>Chromadorea</taxon>
        <taxon>Rhabditida</taxon>
        <taxon>Tylenchina</taxon>
        <taxon>Panagrolaimomorpha</taxon>
        <taxon>Strongyloidoidea</taxon>
        <taxon>Steinernematidae</taxon>
        <taxon>Steinernema</taxon>
    </lineage>
</organism>
<evidence type="ECO:0000313" key="3">
    <source>
        <dbReference type="WBParaSite" id="L893_g26549.t1"/>
    </source>
</evidence>
<dbReference type="Proteomes" id="UP000095287">
    <property type="component" value="Unplaced"/>
</dbReference>
<keyword evidence="2" id="KW-1185">Reference proteome</keyword>
<feature type="region of interest" description="Disordered" evidence="1">
    <location>
        <begin position="16"/>
        <end position="60"/>
    </location>
</feature>